<proteinExistence type="predicted"/>
<accession>A0A1W2GBW1</accession>
<feature type="transmembrane region" description="Helical" evidence="5">
    <location>
        <begin position="30"/>
        <end position="47"/>
    </location>
</feature>
<evidence type="ECO:0000256" key="4">
    <source>
        <dbReference type="ARBA" id="ARBA00023136"/>
    </source>
</evidence>
<sequence>MLDYFLIAFLILAGITLIIVEIIFVPGTTVVGIFGCLVGIYGIYRSYELYGVDTGHVVLAVSLVVGLAAVIFSFKSGAWNKFSNKSVMKTPVNEGLTAALEIGQVGKSISSLKPVGKAEFDEKEYEVSSLGSFVLENTQIKIIKLERNKIIVEPIN</sequence>
<evidence type="ECO:0000256" key="5">
    <source>
        <dbReference type="SAM" id="Phobius"/>
    </source>
</evidence>
<dbReference type="InterPro" id="IPR002810">
    <property type="entry name" value="NfeD-like_C"/>
</dbReference>
<dbReference type="Gene3D" id="2.40.50.140">
    <property type="entry name" value="Nucleic acid-binding proteins"/>
    <property type="match status" value="1"/>
</dbReference>
<organism evidence="7 8">
    <name type="scientific">Reichenbachiella faecimaris</name>
    <dbReference type="NCBI Taxonomy" id="692418"/>
    <lineage>
        <taxon>Bacteria</taxon>
        <taxon>Pseudomonadati</taxon>
        <taxon>Bacteroidota</taxon>
        <taxon>Cytophagia</taxon>
        <taxon>Cytophagales</taxon>
        <taxon>Reichenbachiellaceae</taxon>
        <taxon>Reichenbachiella</taxon>
    </lineage>
</organism>
<keyword evidence="3 5" id="KW-1133">Transmembrane helix</keyword>
<feature type="domain" description="NfeD-like C-terminal" evidence="6">
    <location>
        <begin position="102"/>
        <end position="154"/>
    </location>
</feature>
<name>A0A1W2GBW1_REIFA</name>
<dbReference type="PANTHER" id="PTHR33507">
    <property type="entry name" value="INNER MEMBRANE PROTEIN YBBJ"/>
    <property type="match status" value="1"/>
</dbReference>
<evidence type="ECO:0000256" key="1">
    <source>
        <dbReference type="ARBA" id="ARBA00004141"/>
    </source>
</evidence>
<keyword evidence="8" id="KW-1185">Reference proteome</keyword>
<dbReference type="RefSeq" id="WP_176214738.1">
    <property type="nucleotide sequence ID" value="NZ_FWYF01000002.1"/>
</dbReference>
<feature type="transmembrane region" description="Helical" evidence="5">
    <location>
        <begin position="6"/>
        <end position="25"/>
    </location>
</feature>
<protein>
    <submittedName>
        <fullName evidence="7">NfeD-like C-terminal, partner-binding</fullName>
    </submittedName>
</protein>
<evidence type="ECO:0000313" key="7">
    <source>
        <dbReference type="EMBL" id="SMD34160.1"/>
    </source>
</evidence>
<evidence type="ECO:0000256" key="2">
    <source>
        <dbReference type="ARBA" id="ARBA00022692"/>
    </source>
</evidence>
<dbReference type="Proteomes" id="UP000192472">
    <property type="component" value="Unassembled WGS sequence"/>
</dbReference>
<dbReference type="PANTHER" id="PTHR33507:SF3">
    <property type="entry name" value="INNER MEMBRANE PROTEIN YBBJ"/>
    <property type="match status" value="1"/>
</dbReference>
<evidence type="ECO:0000259" key="6">
    <source>
        <dbReference type="Pfam" id="PF01957"/>
    </source>
</evidence>
<dbReference type="EMBL" id="FWYF01000002">
    <property type="protein sequence ID" value="SMD34160.1"/>
    <property type="molecule type" value="Genomic_DNA"/>
</dbReference>
<feature type="transmembrane region" description="Helical" evidence="5">
    <location>
        <begin position="59"/>
        <end position="79"/>
    </location>
</feature>
<dbReference type="GO" id="GO:0005886">
    <property type="term" value="C:plasma membrane"/>
    <property type="evidence" value="ECO:0007669"/>
    <property type="project" value="TreeGrafter"/>
</dbReference>
<dbReference type="Pfam" id="PF01957">
    <property type="entry name" value="NfeD"/>
    <property type="match status" value="1"/>
</dbReference>
<evidence type="ECO:0000256" key="3">
    <source>
        <dbReference type="ARBA" id="ARBA00022989"/>
    </source>
</evidence>
<reference evidence="7 8" key="1">
    <citation type="submission" date="2017-04" db="EMBL/GenBank/DDBJ databases">
        <authorList>
            <person name="Afonso C.L."/>
            <person name="Miller P.J."/>
            <person name="Scott M.A."/>
            <person name="Spackman E."/>
            <person name="Goraichik I."/>
            <person name="Dimitrov K.M."/>
            <person name="Suarez D.L."/>
            <person name="Swayne D.E."/>
        </authorList>
    </citation>
    <scope>NUCLEOTIDE SEQUENCE [LARGE SCALE GENOMIC DNA]</scope>
    <source>
        <strain evidence="7 8">DSM 26133</strain>
    </source>
</reference>
<evidence type="ECO:0000313" key="8">
    <source>
        <dbReference type="Proteomes" id="UP000192472"/>
    </source>
</evidence>
<dbReference type="InterPro" id="IPR052165">
    <property type="entry name" value="Membrane_assoc_protease"/>
</dbReference>
<keyword evidence="2 5" id="KW-0812">Transmembrane</keyword>
<dbReference type="AlphaFoldDB" id="A0A1W2GBW1"/>
<keyword evidence="4 5" id="KW-0472">Membrane</keyword>
<comment type="subcellular location">
    <subcellularLocation>
        <location evidence="1">Membrane</location>
        <topology evidence="1">Multi-pass membrane protein</topology>
    </subcellularLocation>
</comment>
<gene>
    <name evidence="7" type="ORF">SAMN04488029_1875</name>
</gene>
<dbReference type="InterPro" id="IPR012340">
    <property type="entry name" value="NA-bd_OB-fold"/>
</dbReference>
<dbReference type="STRING" id="692418.SAMN04488029_1875"/>